<comment type="caution">
    <text evidence="3">The sequence shown here is derived from an EMBL/GenBank/DDBJ whole genome shotgun (WGS) entry which is preliminary data.</text>
</comment>
<dbReference type="OrthoDB" id="10274633at2759"/>
<proteinExistence type="predicted"/>
<accession>A0A6A3K6T7</accession>
<evidence type="ECO:0000313" key="5">
    <source>
        <dbReference type="Proteomes" id="UP000429607"/>
    </source>
</evidence>
<keyword evidence="1" id="KW-0732">Signal</keyword>
<dbReference type="EMBL" id="QXFV01001645">
    <property type="protein sequence ID" value="KAE9001267.1"/>
    <property type="molecule type" value="Genomic_DNA"/>
</dbReference>
<dbReference type="Proteomes" id="UP000429607">
    <property type="component" value="Unassembled WGS sequence"/>
</dbReference>
<evidence type="ECO:0000313" key="2">
    <source>
        <dbReference type="EMBL" id="KAE8972854.1"/>
    </source>
</evidence>
<reference evidence="5 7" key="1">
    <citation type="submission" date="2018-09" db="EMBL/GenBank/DDBJ databases">
        <title>Genomic investigation of the strawberry pathogen Phytophthora fragariae indicates pathogenicity is determined by transcriptional variation in three key races.</title>
        <authorList>
            <person name="Adams T.M."/>
            <person name="Armitage A.D."/>
            <person name="Sobczyk M.K."/>
            <person name="Bates H.J."/>
            <person name="Dunwell J.M."/>
            <person name="Nellist C.F."/>
            <person name="Harrison R.J."/>
        </authorList>
    </citation>
    <scope>NUCLEOTIDE SEQUENCE [LARGE SCALE GENOMIC DNA]</scope>
    <source>
        <strain evidence="3 5">SCRP249</strain>
        <strain evidence="2 7">SCRP324</strain>
        <strain evidence="4 6">SCRP333</strain>
    </source>
</reference>
<dbReference type="AlphaFoldDB" id="A0A6A3K6T7"/>
<organism evidence="3 5">
    <name type="scientific">Phytophthora rubi</name>
    <dbReference type="NCBI Taxonomy" id="129364"/>
    <lineage>
        <taxon>Eukaryota</taxon>
        <taxon>Sar</taxon>
        <taxon>Stramenopiles</taxon>
        <taxon>Oomycota</taxon>
        <taxon>Peronosporomycetes</taxon>
        <taxon>Peronosporales</taxon>
        <taxon>Peronosporaceae</taxon>
        <taxon>Phytophthora</taxon>
    </lineage>
</organism>
<evidence type="ECO:0000256" key="1">
    <source>
        <dbReference type="SAM" id="SignalP"/>
    </source>
</evidence>
<evidence type="ECO:0000313" key="4">
    <source>
        <dbReference type="EMBL" id="KAE9313043.1"/>
    </source>
</evidence>
<keyword evidence="6" id="KW-1185">Reference proteome</keyword>
<evidence type="ECO:0000313" key="6">
    <source>
        <dbReference type="Proteomes" id="UP000434957"/>
    </source>
</evidence>
<dbReference type="EMBL" id="QXFT01001667">
    <property type="protein sequence ID" value="KAE9313043.1"/>
    <property type="molecule type" value="Genomic_DNA"/>
</dbReference>
<evidence type="ECO:0000313" key="7">
    <source>
        <dbReference type="Proteomes" id="UP000435112"/>
    </source>
</evidence>
<dbReference type="Proteomes" id="UP000435112">
    <property type="component" value="Unassembled WGS sequence"/>
</dbReference>
<feature type="signal peptide" evidence="1">
    <location>
        <begin position="1"/>
        <end position="19"/>
    </location>
</feature>
<evidence type="ECO:0008006" key="8">
    <source>
        <dbReference type="Google" id="ProtNLM"/>
    </source>
</evidence>
<evidence type="ECO:0000313" key="3">
    <source>
        <dbReference type="EMBL" id="KAE9001267.1"/>
    </source>
</evidence>
<protein>
    <recommendedName>
        <fullName evidence="8">RxLR effector protein</fullName>
    </recommendedName>
</protein>
<name>A0A6A3K6T7_9STRA</name>
<dbReference type="Proteomes" id="UP000434957">
    <property type="component" value="Unassembled WGS sequence"/>
</dbReference>
<dbReference type="EMBL" id="QXFU01003773">
    <property type="protein sequence ID" value="KAE8972854.1"/>
    <property type="molecule type" value="Genomic_DNA"/>
</dbReference>
<gene>
    <name evidence="3" type="ORF">PR001_g18571</name>
    <name evidence="2" type="ORF">PR002_g26383</name>
    <name evidence="4" type="ORF">PR003_g19608</name>
</gene>
<sequence length="57" mass="6029">MADCFLVSPGLLIWPLVCTANFASLMAGKASVKICQLLLVRSTTPATHPPLQTFAAL</sequence>
<feature type="chain" id="PRO_5036379915" description="RxLR effector protein" evidence="1">
    <location>
        <begin position="20"/>
        <end position="57"/>
    </location>
</feature>